<evidence type="ECO:0000256" key="1">
    <source>
        <dbReference type="SAM" id="MobiDB-lite"/>
    </source>
</evidence>
<feature type="compositionally biased region" description="Basic and acidic residues" evidence="1">
    <location>
        <begin position="193"/>
        <end position="204"/>
    </location>
</feature>
<sequence>YKIFMYTPPCAIFMLCVSLLVCSQRLFNSSAMKTIFLRSAISLKYRCKMLTLIAGDAHLIVSSRNYDLKIPTNAIIFFVPGILSNESNNVDAVLNMGFLVAKGQWTQIILFSLAFVTFATKLIIGSIMLYSVRRLGAAGAGVGADVENAVREEVELSTLTDNETEGSPLLGTNVGSTRAFSVSQSETLSRGESTLHDARERPSV</sequence>
<accession>A0A7J7NX97</accession>
<feature type="region of interest" description="Disordered" evidence="1">
    <location>
        <begin position="181"/>
        <end position="204"/>
    </location>
</feature>
<proteinExistence type="predicted"/>
<evidence type="ECO:0000313" key="5">
    <source>
        <dbReference type="Proteomes" id="UP000541444"/>
    </source>
</evidence>
<dbReference type="AlphaFoldDB" id="A0A7J7NX97"/>
<evidence type="ECO:0000256" key="3">
    <source>
        <dbReference type="SAM" id="SignalP"/>
    </source>
</evidence>
<name>A0A7J7NX97_9MAGN</name>
<keyword evidence="3" id="KW-0732">Signal</keyword>
<keyword evidence="2" id="KW-0812">Transmembrane</keyword>
<gene>
    <name evidence="4" type="ORF">GIB67_007342</name>
</gene>
<feature type="chain" id="PRO_5029773321" evidence="3">
    <location>
        <begin position="24"/>
        <end position="204"/>
    </location>
</feature>
<protein>
    <submittedName>
        <fullName evidence="4">Uncharacterized protein</fullName>
    </submittedName>
</protein>
<organism evidence="4 5">
    <name type="scientific">Kingdonia uniflora</name>
    <dbReference type="NCBI Taxonomy" id="39325"/>
    <lineage>
        <taxon>Eukaryota</taxon>
        <taxon>Viridiplantae</taxon>
        <taxon>Streptophyta</taxon>
        <taxon>Embryophyta</taxon>
        <taxon>Tracheophyta</taxon>
        <taxon>Spermatophyta</taxon>
        <taxon>Magnoliopsida</taxon>
        <taxon>Ranunculales</taxon>
        <taxon>Circaeasteraceae</taxon>
        <taxon>Kingdonia</taxon>
    </lineage>
</organism>
<feature type="transmembrane region" description="Helical" evidence="2">
    <location>
        <begin position="105"/>
        <end position="124"/>
    </location>
</feature>
<feature type="signal peptide" evidence="3">
    <location>
        <begin position="1"/>
        <end position="23"/>
    </location>
</feature>
<comment type="caution">
    <text evidence="4">The sequence shown here is derived from an EMBL/GenBank/DDBJ whole genome shotgun (WGS) entry which is preliminary data.</text>
</comment>
<dbReference type="Proteomes" id="UP000541444">
    <property type="component" value="Unassembled WGS sequence"/>
</dbReference>
<evidence type="ECO:0000313" key="4">
    <source>
        <dbReference type="EMBL" id="KAF6171821.1"/>
    </source>
</evidence>
<keyword evidence="2" id="KW-1133">Transmembrane helix</keyword>
<feature type="compositionally biased region" description="Polar residues" evidence="1">
    <location>
        <begin position="181"/>
        <end position="192"/>
    </location>
</feature>
<feature type="non-terminal residue" evidence="4">
    <location>
        <position position="1"/>
    </location>
</feature>
<keyword evidence="2" id="KW-0472">Membrane</keyword>
<reference evidence="4 5" key="1">
    <citation type="journal article" date="2020" name="IScience">
        <title>Genome Sequencing of the Endangered Kingdonia uniflora (Circaeasteraceae, Ranunculales) Reveals Potential Mechanisms of Evolutionary Specialization.</title>
        <authorList>
            <person name="Sun Y."/>
            <person name="Deng T."/>
            <person name="Zhang A."/>
            <person name="Moore M.J."/>
            <person name="Landis J.B."/>
            <person name="Lin N."/>
            <person name="Zhang H."/>
            <person name="Zhang X."/>
            <person name="Huang J."/>
            <person name="Zhang X."/>
            <person name="Sun H."/>
            <person name="Wang H."/>
        </authorList>
    </citation>
    <scope>NUCLEOTIDE SEQUENCE [LARGE SCALE GENOMIC DNA]</scope>
    <source>
        <strain evidence="4">TB1705</strain>
        <tissue evidence="4">Leaf</tissue>
    </source>
</reference>
<keyword evidence="5" id="KW-1185">Reference proteome</keyword>
<dbReference type="EMBL" id="JACGCM010000455">
    <property type="protein sequence ID" value="KAF6171821.1"/>
    <property type="molecule type" value="Genomic_DNA"/>
</dbReference>
<evidence type="ECO:0000256" key="2">
    <source>
        <dbReference type="SAM" id="Phobius"/>
    </source>
</evidence>